<sequence>MAGPSEGKSDHGDVQGQARRACLPGEKRWHGCRGSVAAISRADPTARHGSPGDLTIRPPGTKPERLPGPRSPEAGDPETPRAEAGGVRGSWLSATLSPASSVLTPGAKAGLARRGRAPGRSRCPGPPDPARPRLQPPPPAHPPARWTDQARRLQPRRAQSEPDSGPGLPPTSPATPSPRPLPTTPSPARLTCRERRAHIARPRRPLRRRRRQARPRRSGCRPSPRPPPPEALPCPAPSAPALPGKRGVRCWRRSPGLSPGLRVPYSAWAASRSLAADDWASCNLGPDSGRGPGGGSSSDRDLPTRLLFSAPCWLEEGCSPGLPERNG</sequence>
<feature type="region of interest" description="Disordered" evidence="1">
    <location>
        <begin position="1"/>
        <end position="263"/>
    </location>
</feature>
<feature type="region of interest" description="Disordered" evidence="1">
    <location>
        <begin position="279"/>
        <end position="303"/>
    </location>
</feature>
<keyword evidence="3" id="KW-1185">Reference proteome</keyword>
<name>A0ABN8ZLN4_RANTA</name>
<feature type="compositionally biased region" description="Basic residues" evidence="1">
    <location>
        <begin position="195"/>
        <end position="219"/>
    </location>
</feature>
<evidence type="ECO:0000313" key="3">
    <source>
        <dbReference type="Proteomes" id="UP001176941"/>
    </source>
</evidence>
<organism evidence="2 3">
    <name type="scientific">Rangifer tarandus platyrhynchus</name>
    <name type="common">Svalbard reindeer</name>
    <dbReference type="NCBI Taxonomy" id="3082113"/>
    <lineage>
        <taxon>Eukaryota</taxon>
        <taxon>Metazoa</taxon>
        <taxon>Chordata</taxon>
        <taxon>Craniata</taxon>
        <taxon>Vertebrata</taxon>
        <taxon>Euteleostomi</taxon>
        <taxon>Mammalia</taxon>
        <taxon>Eutheria</taxon>
        <taxon>Laurasiatheria</taxon>
        <taxon>Artiodactyla</taxon>
        <taxon>Ruminantia</taxon>
        <taxon>Pecora</taxon>
        <taxon>Cervidae</taxon>
        <taxon>Odocoileinae</taxon>
        <taxon>Rangifer</taxon>
    </lineage>
</organism>
<feature type="compositionally biased region" description="Pro residues" evidence="1">
    <location>
        <begin position="167"/>
        <end position="185"/>
    </location>
</feature>
<feature type="compositionally biased region" description="Pro residues" evidence="1">
    <location>
        <begin position="223"/>
        <end position="240"/>
    </location>
</feature>
<accession>A0ABN8ZLN4</accession>
<evidence type="ECO:0008006" key="4">
    <source>
        <dbReference type="Google" id="ProtNLM"/>
    </source>
</evidence>
<protein>
    <recommendedName>
        <fullName evidence="4">Basic proline-rich protein-like</fullName>
    </recommendedName>
</protein>
<dbReference type="EMBL" id="OX459940">
    <property type="protein sequence ID" value="CAI9174833.1"/>
    <property type="molecule type" value="Genomic_DNA"/>
</dbReference>
<gene>
    <name evidence="2" type="ORF">MRATA1EN1_LOCUS23795</name>
</gene>
<reference evidence="2" key="1">
    <citation type="submission" date="2023-04" db="EMBL/GenBank/DDBJ databases">
        <authorList>
            <consortium name="ELIXIR-Norway"/>
        </authorList>
    </citation>
    <scope>NUCLEOTIDE SEQUENCE [LARGE SCALE GENOMIC DNA]</scope>
</reference>
<feature type="compositionally biased region" description="Polar residues" evidence="1">
    <location>
        <begin position="92"/>
        <end position="103"/>
    </location>
</feature>
<evidence type="ECO:0000256" key="1">
    <source>
        <dbReference type="SAM" id="MobiDB-lite"/>
    </source>
</evidence>
<feature type="compositionally biased region" description="Pro residues" evidence="1">
    <location>
        <begin position="124"/>
        <end position="142"/>
    </location>
</feature>
<dbReference type="Proteomes" id="UP001176941">
    <property type="component" value="Chromosome 4"/>
</dbReference>
<proteinExistence type="predicted"/>
<evidence type="ECO:0000313" key="2">
    <source>
        <dbReference type="EMBL" id="CAI9174833.1"/>
    </source>
</evidence>